<dbReference type="AlphaFoldDB" id="A0AAD7IGC1"/>
<gene>
    <name evidence="1" type="ORF">B0H16DRAFT_1464385</name>
</gene>
<organism evidence="1 2">
    <name type="scientific">Mycena metata</name>
    <dbReference type="NCBI Taxonomy" id="1033252"/>
    <lineage>
        <taxon>Eukaryota</taxon>
        <taxon>Fungi</taxon>
        <taxon>Dikarya</taxon>
        <taxon>Basidiomycota</taxon>
        <taxon>Agaricomycotina</taxon>
        <taxon>Agaricomycetes</taxon>
        <taxon>Agaricomycetidae</taxon>
        <taxon>Agaricales</taxon>
        <taxon>Marasmiineae</taxon>
        <taxon>Mycenaceae</taxon>
        <taxon>Mycena</taxon>
    </lineage>
</organism>
<protein>
    <submittedName>
        <fullName evidence="1">Uncharacterized protein</fullName>
    </submittedName>
</protein>
<accession>A0AAD7IGC1</accession>
<dbReference type="Proteomes" id="UP001215598">
    <property type="component" value="Unassembled WGS sequence"/>
</dbReference>
<evidence type="ECO:0000313" key="1">
    <source>
        <dbReference type="EMBL" id="KAJ7741664.1"/>
    </source>
</evidence>
<dbReference type="InterPro" id="IPR011990">
    <property type="entry name" value="TPR-like_helical_dom_sf"/>
</dbReference>
<evidence type="ECO:0000313" key="2">
    <source>
        <dbReference type="Proteomes" id="UP001215598"/>
    </source>
</evidence>
<proteinExistence type="predicted"/>
<reference evidence="1" key="1">
    <citation type="submission" date="2023-03" db="EMBL/GenBank/DDBJ databases">
        <title>Massive genome expansion in bonnet fungi (Mycena s.s.) driven by repeated elements and novel gene families across ecological guilds.</title>
        <authorList>
            <consortium name="Lawrence Berkeley National Laboratory"/>
            <person name="Harder C.B."/>
            <person name="Miyauchi S."/>
            <person name="Viragh M."/>
            <person name="Kuo A."/>
            <person name="Thoen E."/>
            <person name="Andreopoulos B."/>
            <person name="Lu D."/>
            <person name="Skrede I."/>
            <person name="Drula E."/>
            <person name="Henrissat B."/>
            <person name="Morin E."/>
            <person name="Kohler A."/>
            <person name="Barry K."/>
            <person name="LaButti K."/>
            <person name="Morin E."/>
            <person name="Salamov A."/>
            <person name="Lipzen A."/>
            <person name="Mereny Z."/>
            <person name="Hegedus B."/>
            <person name="Baldrian P."/>
            <person name="Stursova M."/>
            <person name="Weitz H."/>
            <person name="Taylor A."/>
            <person name="Grigoriev I.V."/>
            <person name="Nagy L.G."/>
            <person name="Martin F."/>
            <person name="Kauserud H."/>
        </authorList>
    </citation>
    <scope>NUCLEOTIDE SEQUENCE</scope>
    <source>
        <strain evidence="1">CBHHK182m</strain>
    </source>
</reference>
<comment type="caution">
    <text evidence="1">The sequence shown here is derived from an EMBL/GenBank/DDBJ whole genome shotgun (WGS) entry which is preliminary data.</text>
</comment>
<dbReference type="Gene3D" id="1.25.40.10">
    <property type="entry name" value="Tetratricopeptide repeat domain"/>
    <property type="match status" value="1"/>
</dbReference>
<dbReference type="EMBL" id="JARKIB010000098">
    <property type="protein sequence ID" value="KAJ7741664.1"/>
    <property type="molecule type" value="Genomic_DNA"/>
</dbReference>
<keyword evidence="2" id="KW-1185">Reference proteome</keyword>
<name>A0AAD7IGC1_9AGAR</name>
<sequence>MSGDLHGEALGLYIEALCCQAFGCFDQYLSGGQLYHEGLSLMSIAQVEIPMGVPYEVIQEKICASQTIFNKIGEKMMVIACDAIQADLNLREGNMSCSLFCKTLKYGLGQFSEVVSYCLERLADITCWGTDHDASWCTVFLVHSLKVKEKLGIHKALQFIGDVHLMGNNEVTAVSLFTVALDGFTYMNVHRSRAECMIRLGDIAKKNGDLPKALELWKTGRPLFECLSQAKRIQDIDERIGGISEEVKEQHQKNLVWLAELNIPAGWVEEVDSDTEDLSWRKNMLN</sequence>